<keyword evidence="6" id="KW-0694">RNA-binding</keyword>
<dbReference type="WBParaSite" id="ASIM_0000277101-mRNA-1">
    <property type="protein sequence ID" value="ASIM_0000277101-mRNA-1"/>
    <property type="gene ID" value="ASIM_0000277101"/>
</dbReference>
<evidence type="ECO:0000313" key="11">
    <source>
        <dbReference type="WBParaSite" id="ASIM_0000277101-mRNA-1"/>
    </source>
</evidence>
<name>A0A0M3J5E1_ANISI</name>
<organism evidence="11">
    <name type="scientific">Anisakis simplex</name>
    <name type="common">Herring worm</name>
    <dbReference type="NCBI Taxonomy" id="6269"/>
    <lineage>
        <taxon>Eukaryota</taxon>
        <taxon>Metazoa</taxon>
        <taxon>Ecdysozoa</taxon>
        <taxon>Nematoda</taxon>
        <taxon>Chromadorea</taxon>
        <taxon>Rhabditida</taxon>
        <taxon>Spirurina</taxon>
        <taxon>Ascaridomorpha</taxon>
        <taxon>Ascaridoidea</taxon>
        <taxon>Anisakidae</taxon>
        <taxon>Anisakis</taxon>
        <taxon>Anisakis simplex complex</taxon>
    </lineage>
</organism>
<comment type="similarity">
    <text evidence="6">Belongs to the DEAD box helicase family.</text>
</comment>
<dbReference type="InterPro" id="IPR027417">
    <property type="entry name" value="P-loop_NTPase"/>
</dbReference>
<dbReference type="AlphaFoldDB" id="A0A0M3J5E1"/>
<evidence type="ECO:0000313" key="9">
    <source>
        <dbReference type="EMBL" id="VDK20281.1"/>
    </source>
</evidence>
<evidence type="ECO:0000256" key="3">
    <source>
        <dbReference type="ARBA" id="ARBA00022806"/>
    </source>
</evidence>
<dbReference type="Pfam" id="PF00270">
    <property type="entry name" value="DEAD"/>
    <property type="match status" value="1"/>
</dbReference>
<dbReference type="EC" id="3.6.4.13" evidence="6"/>
<feature type="region of interest" description="Disordered" evidence="7">
    <location>
        <begin position="30"/>
        <end position="58"/>
    </location>
</feature>
<feature type="compositionally biased region" description="Basic and acidic residues" evidence="7">
    <location>
        <begin position="48"/>
        <end position="57"/>
    </location>
</feature>
<evidence type="ECO:0000256" key="7">
    <source>
        <dbReference type="SAM" id="MobiDB-lite"/>
    </source>
</evidence>
<evidence type="ECO:0000256" key="5">
    <source>
        <dbReference type="PROSITE-ProRule" id="PRU00552"/>
    </source>
</evidence>
<keyword evidence="10" id="KW-1185">Reference proteome</keyword>
<evidence type="ECO:0000256" key="4">
    <source>
        <dbReference type="ARBA" id="ARBA00022840"/>
    </source>
</evidence>
<keyword evidence="4 6" id="KW-0067">ATP-binding</keyword>
<dbReference type="PANTHER" id="PTHR24031">
    <property type="entry name" value="RNA HELICASE"/>
    <property type="match status" value="1"/>
</dbReference>
<comment type="catalytic activity">
    <reaction evidence="6">
        <text>ATP + H2O = ADP + phosphate + H(+)</text>
        <dbReference type="Rhea" id="RHEA:13065"/>
        <dbReference type="ChEBI" id="CHEBI:15377"/>
        <dbReference type="ChEBI" id="CHEBI:15378"/>
        <dbReference type="ChEBI" id="CHEBI:30616"/>
        <dbReference type="ChEBI" id="CHEBI:43474"/>
        <dbReference type="ChEBI" id="CHEBI:456216"/>
        <dbReference type="EC" id="3.6.4.13"/>
    </reaction>
</comment>
<feature type="short sequence motif" description="Q motif" evidence="5">
    <location>
        <begin position="110"/>
        <end position="138"/>
    </location>
</feature>
<evidence type="ECO:0000256" key="6">
    <source>
        <dbReference type="RuleBase" id="RU365068"/>
    </source>
</evidence>
<evidence type="ECO:0000256" key="1">
    <source>
        <dbReference type="ARBA" id="ARBA00022741"/>
    </source>
</evidence>
<dbReference type="InterPro" id="IPR014014">
    <property type="entry name" value="RNA_helicase_DEAD_Q_motif"/>
</dbReference>
<evidence type="ECO:0000256" key="2">
    <source>
        <dbReference type="ARBA" id="ARBA00022801"/>
    </source>
</evidence>
<dbReference type="GO" id="GO:0016787">
    <property type="term" value="F:hydrolase activity"/>
    <property type="evidence" value="ECO:0007669"/>
    <property type="project" value="UniProtKB-KW"/>
</dbReference>
<reference evidence="9 10" key="2">
    <citation type="submission" date="2018-11" db="EMBL/GenBank/DDBJ databases">
        <authorList>
            <consortium name="Pathogen Informatics"/>
        </authorList>
    </citation>
    <scope>NUCLEOTIDE SEQUENCE [LARGE SCALE GENOMIC DNA]</scope>
</reference>
<dbReference type="OrthoDB" id="10259640at2759"/>
<dbReference type="SUPFAM" id="SSF52540">
    <property type="entry name" value="P-loop containing nucleoside triphosphate hydrolases"/>
    <property type="match status" value="1"/>
</dbReference>
<accession>A0A0M3J5E1</accession>
<keyword evidence="2 6" id="KW-0378">Hydrolase</keyword>
<proteinExistence type="inferred from homology"/>
<protein>
    <recommendedName>
        <fullName evidence="6">ATP-dependent RNA helicase</fullName>
        <ecNumber evidence="6">3.6.4.13</ecNumber>
    </recommendedName>
</protein>
<dbReference type="GO" id="GO:0003724">
    <property type="term" value="F:RNA helicase activity"/>
    <property type="evidence" value="ECO:0007669"/>
    <property type="project" value="UniProtKB-EC"/>
</dbReference>
<reference evidence="11" key="1">
    <citation type="submission" date="2017-02" db="UniProtKB">
        <authorList>
            <consortium name="WormBaseParasite"/>
        </authorList>
    </citation>
    <scope>IDENTIFICATION</scope>
</reference>
<dbReference type="Gene3D" id="3.40.50.300">
    <property type="entry name" value="P-loop containing nucleotide triphosphate hydrolases"/>
    <property type="match status" value="1"/>
</dbReference>
<feature type="domain" description="DEAD-box RNA helicase Q" evidence="8">
    <location>
        <begin position="110"/>
        <end position="138"/>
    </location>
</feature>
<gene>
    <name evidence="9" type="ORF">ASIM_LOCUS2625</name>
</gene>
<comment type="domain">
    <text evidence="6">The Q motif is unique to and characteristic of the DEAD box family of RNA helicases and controls ATP binding and hydrolysis.</text>
</comment>
<dbReference type="EMBL" id="UYRR01003613">
    <property type="protein sequence ID" value="VDK20281.1"/>
    <property type="molecule type" value="Genomic_DNA"/>
</dbReference>
<dbReference type="Proteomes" id="UP000267096">
    <property type="component" value="Unassembled WGS sequence"/>
</dbReference>
<sequence>MLRRDNASAVGIQYLISPLSSHLKGIGSEMKPMRFKRKRPYGSANSDRGTDYSDRNKTILNRKRRRFEQKRDRKANTQSVESVIAKYETFMKRIFYKQIGKFQEDVSKFEKFDDFPLSTQTQNGLSEADFVKPTEIQRDSLQYSLTGVDVVGAAKTGSGKTLALLIPVG</sequence>
<keyword evidence="3 6" id="KW-0347">Helicase</keyword>
<keyword evidence="1 6" id="KW-0547">Nucleotide-binding</keyword>
<evidence type="ECO:0000313" key="10">
    <source>
        <dbReference type="Proteomes" id="UP000267096"/>
    </source>
</evidence>
<dbReference type="GO" id="GO:0003723">
    <property type="term" value="F:RNA binding"/>
    <property type="evidence" value="ECO:0007669"/>
    <property type="project" value="UniProtKB-UniRule"/>
</dbReference>
<comment type="function">
    <text evidence="6">RNA helicase.</text>
</comment>
<dbReference type="PROSITE" id="PS51195">
    <property type="entry name" value="Q_MOTIF"/>
    <property type="match status" value="1"/>
</dbReference>
<dbReference type="InterPro" id="IPR011545">
    <property type="entry name" value="DEAD/DEAH_box_helicase_dom"/>
</dbReference>
<dbReference type="GO" id="GO:0005524">
    <property type="term" value="F:ATP binding"/>
    <property type="evidence" value="ECO:0007669"/>
    <property type="project" value="UniProtKB-UniRule"/>
</dbReference>
<evidence type="ECO:0000259" key="8">
    <source>
        <dbReference type="PROSITE" id="PS51195"/>
    </source>
</evidence>